<reference evidence="1" key="2">
    <citation type="submission" date="2020-09" db="EMBL/GenBank/DDBJ databases">
        <authorList>
            <person name="Sun Q."/>
            <person name="Zhou Y."/>
        </authorList>
    </citation>
    <scope>NUCLEOTIDE SEQUENCE</scope>
    <source>
        <strain evidence="1">CGMCC 4.3508</strain>
    </source>
</reference>
<name>A0A917VSV2_9NOCA</name>
<evidence type="ECO:0000313" key="1">
    <source>
        <dbReference type="EMBL" id="GGL15259.1"/>
    </source>
</evidence>
<organism evidence="1 2">
    <name type="scientific">Nocardia jinanensis</name>
    <dbReference type="NCBI Taxonomy" id="382504"/>
    <lineage>
        <taxon>Bacteria</taxon>
        <taxon>Bacillati</taxon>
        <taxon>Actinomycetota</taxon>
        <taxon>Actinomycetes</taxon>
        <taxon>Mycobacteriales</taxon>
        <taxon>Nocardiaceae</taxon>
        <taxon>Nocardia</taxon>
    </lineage>
</organism>
<comment type="caution">
    <text evidence="1">The sequence shown here is derived from an EMBL/GenBank/DDBJ whole genome shotgun (WGS) entry which is preliminary data.</text>
</comment>
<gene>
    <name evidence="1" type="ORF">GCM10011588_32270</name>
</gene>
<accession>A0A917VSV2</accession>
<protein>
    <submittedName>
        <fullName evidence="1">Uncharacterized protein</fullName>
    </submittedName>
</protein>
<keyword evidence="2" id="KW-1185">Reference proteome</keyword>
<reference evidence="1" key="1">
    <citation type="journal article" date="2014" name="Int. J. Syst. Evol. Microbiol.">
        <title>Complete genome sequence of Corynebacterium casei LMG S-19264T (=DSM 44701T), isolated from a smear-ripened cheese.</title>
        <authorList>
            <consortium name="US DOE Joint Genome Institute (JGI-PGF)"/>
            <person name="Walter F."/>
            <person name="Albersmeier A."/>
            <person name="Kalinowski J."/>
            <person name="Ruckert C."/>
        </authorList>
    </citation>
    <scope>NUCLEOTIDE SEQUENCE</scope>
    <source>
        <strain evidence="1">CGMCC 4.3508</strain>
    </source>
</reference>
<evidence type="ECO:0000313" key="2">
    <source>
        <dbReference type="Proteomes" id="UP000638263"/>
    </source>
</evidence>
<proteinExistence type="predicted"/>
<dbReference type="EMBL" id="BMMH01000006">
    <property type="protein sequence ID" value="GGL15259.1"/>
    <property type="molecule type" value="Genomic_DNA"/>
</dbReference>
<sequence length="68" mass="7499">MHGWFGRRAEPSVMSFEPVTIGYSGGPRVLPPVRCRDIDRRYAVQTETGHRLKGQAVASTKKGDLCAP</sequence>
<dbReference type="Proteomes" id="UP000638263">
    <property type="component" value="Unassembled WGS sequence"/>
</dbReference>
<dbReference type="AlphaFoldDB" id="A0A917VSV2"/>